<feature type="transmembrane region" description="Helical" evidence="1">
    <location>
        <begin position="53"/>
        <end position="76"/>
    </location>
</feature>
<organism evidence="2">
    <name type="scientific">marine sediment metagenome</name>
    <dbReference type="NCBI Taxonomy" id="412755"/>
    <lineage>
        <taxon>unclassified sequences</taxon>
        <taxon>metagenomes</taxon>
        <taxon>ecological metagenomes</taxon>
    </lineage>
</organism>
<keyword evidence="1" id="KW-0812">Transmembrane</keyword>
<accession>X1ARM8</accession>
<evidence type="ECO:0000313" key="2">
    <source>
        <dbReference type="EMBL" id="GAG71972.1"/>
    </source>
</evidence>
<protein>
    <submittedName>
        <fullName evidence="2">Uncharacterized protein</fullName>
    </submittedName>
</protein>
<dbReference type="AlphaFoldDB" id="X1ARM8"/>
<gene>
    <name evidence="2" type="ORF">S01H4_15877</name>
</gene>
<keyword evidence="1" id="KW-0472">Membrane</keyword>
<keyword evidence="1" id="KW-1133">Transmembrane helix</keyword>
<comment type="caution">
    <text evidence="2">The sequence shown here is derived from an EMBL/GenBank/DDBJ whole genome shotgun (WGS) entry which is preliminary data.</text>
</comment>
<proteinExistence type="predicted"/>
<reference evidence="2" key="1">
    <citation type="journal article" date="2014" name="Front. Microbiol.">
        <title>High frequency of phylogenetically diverse reductive dehalogenase-homologous genes in deep subseafloor sedimentary metagenomes.</title>
        <authorList>
            <person name="Kawai M."/>
            <person name="Futagami T."/>
            <person name="Toyoda A."/>
            <person name="Takaki Y."/>
            <person name="Nishi S."/>
            <person name="Hori S."/>
            <person name="Arai W."/>
            <person name="Tsubouchi T."/>
            <person name="Morono Y."/>
            <person name="Uchiyama I."/>
            <person name="Ito T."/>
            <person name="Fujiyama A."/>
            <person name="Inagaki F."/>
            <person name="Takami H."/>
        </authorList>
    </citation>
    <scope>NUCLEOTIDE SEQUENCE</scope>
    <source>
        <strain evidence="2">Expedition CK06-06</strain>
    </source>
</reference>
<evidence type="ECO:0000256" key="1">
    <source>
        <dbReference type="SAM" id="Phobius"/>
    </source>
</evidence>
<name>X1ARM8_9ZZZZ</name>
<dbReference type="EMBL" id="BART01006958">
    <property type="protein sequence ID" value="GAG71972.1"/>
    <property type="molecule type" value="Genomic_DNA"/>
</dbReference>
<sequence>MKSLIFCSYAISGGFIFASNRTSYHPQNEVLGTFYDMLKVDTSYGETVSLVNFVLAPALVPVYTVTLPLLCGLEYINSKFEPDKNKKYD</sequence>